<evidence type="ECO:0000256" key="2">
    <source>
        <dbReference type="ARBA" id="ARBA00023180"/>
    </source>
</evidence>
<name>A0A0D6MCI2_9BILA</name>
<sequence length="77" mass="9014">MRPFHFNWISPSITTYDFNNPSYRIYTIDGGYEGATYTVKDAETYYGDVTEANTNNKPPIWRLEYNTRVFSTNSLIN</sequence>
<dbReference type="PANTHER" id="PTHR10340">
    <property type="entry name" value="SPHINGOMYELIN PHOSPHODIESTERASE"/>
    <property type="match status" value="1"/>
</dbReference>
<dbReference type="GO" id="GO:0016020">
    <property type="term" value="C:membrane"/>
    <property type="evidence" value="ECO:0007669"/>
    <property type="project" value="GOC"/>
</dbReference>
<dbReference type="EMBL" id="KE124802">
    <property type="protein sequence ID" value="EPB78957.1"/>
    <property type="molecule type" value="Genomic_DNA"/>
</dbReference>
<dbReference type="GO" id="GO:0005615">
    <property type="term" value="C:extracellular space"/>
    <property type="evidence" value="ECO:0007669"/>
    <property type="project" value="TreeGrafter"/>
</dbReference>
<gene>
    <name evidence="3" type="ORF">ANCCEY_01912</name>
</gene>
<keyword evidence="4" id="KW-1185">Reference proteome</keyword>
<dbReference type="GO" id="GO:0006685">
    <property type="term" value="P:sphingomyelin catabolic process"/>
    <property type="evidence" value="ECO:0007669"/>
    <property type="project" value="TreeGrafter"/>
</dbReference>
<keyword evidence="1" id="KW-0378">Hydrolase</keyword>
<dbReference type="PANTHER" id="PTHR10340:SF54">
    <property type="entry name" value="SPHINGOMYELIN PHOSPHODIESTERASE 2"/>
    <property type="match status" value="1"/>
</dbReference>
<evidence type="ECO:0000313" key="3">
    <source>
        <dbReference type="EMBL" id="EPB78957.1"/>
    </source>
</evidence>
<accession>A0A0D6MCI2</accession>
<protein>
    <submittedName>
        <fullName evidence="3">Uncharacterized protein</fullName>
    </submittedName>
</protein>
<evidence type="ECO:0000313" key="4">
    <source>
        <dbReference type="Proteomes" id="UP000054495"/>
    </source>
</evidence>
<dbReference type="GO" id="GO:0061750">
    <property type="term" value="F:acid sphingomyelin phosphodiesterase activity"/>
    <property type="evidence" value="ECO:0007669"/>
    <property type="project" value="TreeGrafter"/>
</dbReference>
<evidence type="ECO:0000256" key="1">
    <source>
        <dbReference type="ARBA" id="ARBA00022801"/>
    </source>
</evidence>
<dbReference type="Proteomes" id="UP000054495">
    <property type="component" value="Unassembled WGS sequence"/>
</dbReference>
<organism evidence="3 4">
    <name type="scientific">Ancylostoma ceylanicum</name>
    <dbReference type="NCBI Taxonomy" id="53326"/>
    <lineage>
        <taxon>Eukaryota</taxon>
        <taxon>Metazoa</taxon>
        <taxon>Ecdysozoa</taxon>
        <taxon>Nematoda</taxon>
        <taxon>Chromadorea</taxon>
        <taxon>Rhabditida</taxon>
        <taxon>Rhabditina</taxon>
        <taxon>Rhabditomorpha</taxon>
        <taxon>Strongyloidea</taxon>
        <taxon>Ancylostomatidae</taxon>
        <taxon>Ancylostomatinae</taxon>
        <taxon>Ancylostoma</taxon>
    </lineage>
</organism>
<keyword evidence="2" id="KW-0325">Glycoprotein</keyword>
<proteinExistence type="predicted"/>
<dbReference type="GO" id="GO:0005764">
    <property type="term" value="C:lysosome"/>
    <property type="evidence" value="ECO:0007669"/>
    <property type="project" value="TreeGrafter"/>
</dbReference>
<reference evidence="3 4" key="1">
    <citation type="submission" date="2013-05" db="EMBL/GenBank/DDBJ databases">
        <title>Draft genome of the parasitic nematode Anyclostoma ceylanicum.</title>
        <authorList>
            <person name="Mitreva M."/>
        </authorList>
    </citation>
    <scope>NUCLEOTIDE SEQUENCE [LARGE SCALE GENOMIC DNA]</scope>
</reference>
<dbReference type="AlphaFoldDB" id="A0A0D6MCI2"/>
<dbReference type="GO" id="GO:0046513">
    <property type="term" value="P:ceramide biosynthetic process"/>
    <property type="evidence" value="ECO:0007669"/>
    <property type="project" value="TreeGrafter"/>
</dbReference>